<reference evidence="1 2" key="1">
    <citation type="journal article" date="2019" name="Int. J. Syst. Evol. Microbiol.">
        <title>The Global Catalogue of Microorganisms (GCM) 10K type strain sequencing project: providing services to taxonomists for standard genome sequencing and annotation.</title>
        <authorList>
            <consortium name="The Broad Institute Genomics Platform"/>
            <consortium name="The Broad Institute Genome Sequencing Center for Infectious Disease"/>
            <person name="Wu L."/>
            <person name="Ma J."/>
        </authorList>
    </citation>
    <scope>NUCLEOTIDE SEQUENCE [LARGE SCALE GENOMIC DNA]</scope>
    <source>
        <strain evidence="1 2">GX21</strain>
    </source>
</reference>
<dbReference type="AlphaFoldDB" id="A0ABD5ZYF9"/>
<comment type="caution">
    <text evidence="1">The sequence shown here is derived from an EMBL/GenBank/DDBJ whole genome shotgun (WGS) entry which is preliminary data.</text>
</comment>
<keyword evidence="2" id="KW-1185">Reference proteome</keyword>
<name>A0ABD5ZYF9_9EURY</name>
<sequence length="143" mass="16325">MDHVDYVYTTGMDDAEVDSHLREGTDAVLALADGDEAYAVPLSYHYDGDRLLLRVSTHDDDAEKRRFLETTDTATFALYTDSPEASWSIHVRGPIREWDGDPDETTINEWFPPFRLFDEAVEDVSFSLYELGMETVIGRKRVV</sequence>
<dbReference type="Gene3D" id="2.30.110.10">
    <property type="entry name" value="Electron Transport, Fmn-binding Protein, Chain A"/>
    <property type="match status" value="1"/>
</dbReference>
<accession>A0ABD5ZYF9</accession>
<dbReference type="InterPro" id="IPR012349">
    <property type="entry name" value="Split_barrel_FMN-bd"/>
</dbReference>
<dbReference type="EMBL" id="JBHTAT010000001">
    <property type="protein sequence ID" value="MFC7255688.1"/>
    <property type="molecule type" value="Genomic_DNA"/>
</dbReference>
<dbReference type="Pfam" id="PF12900">
    <property type="entry name" value="Pyridox_ox_2"/>
    <property type="match status" value="1"/>
</dbReference>
<dbReference type="Proteomes" id="UP001596434">
    <property type="component" value="Unassembled WGS sequence"/>
</dbReference>
<dbReference type="GeneID" id="96954055"/>
<evidence type="ECO:0000313" key="2">
    <source>
        <dbReference type="Proteomes" id="UP001596434"/>
    </source>
</evidence>
<protein>
    <submittedName>
        <fullName evidence="1">Pyridoxamine 5'-phosphate oxidase family protein</fullName>
    </submittedName>
</protein>
<dbReference type="SUPFAM" id="SSF50475">
    <property type="entry name" value="FMN-binding split barrel"/>
    <property type="match status" value="1"/>
</dbReference>
<dbReference type="InterPro" id="IPR024747">
    <property type="entry name" value="Pyridox_Oxase-rel"/>
</dbReference>
<proteinExistence type="predicted"/>
<dbReference type="RefSeq" id="WP_379703911.1">
    <property type="nucleotide sequence ID" value="NZ_JBHTAT010000001.1"/>
</dbReference>
<evidence type="ECO:0000313" key="1">
    <source>
        <dbReference type="EMBL" id="MFC7255688.1"/>
    </source>
</evidence>
<gene>
    <name evidence="1" type="ORF">ACFQKE_10355</name>
</gene>
<organism evidence="1 2">
    <name type="scientific">Haloplanus litoreus</name>
    <dbReference type="NCBI Taxonomy" id="767515"/>
    <lineage>
        <taxon>Archaea</taxon>
        <taxon>Methanobacteriati</taxon>
        <taxon>Methanobacteriota</taxon>
        <taxon>Stenosarchaea group</taxon>
        <taxon>Halobacteria</taxon>
        <taxon>Halobacteriales</taxon>
        <taxon>Haloferacaceae</taxon>
        <taxon>Haloplanus</taxon>
    </lineage>
</organism>